<dbReference type="InterPro" id="IPR009067">
    <property type="entry name" value="TAF_II_230-bd"/>
</dbReference>
<evidence type="ECO:0000256" key="8">
    <source>
        <dbReference type="SAM" id="MobiDB-lite"/>
    </source>
</evidence>
<feature type="compositionally biased region" description="Basic and acidic residues" evidence="8">
    <location>
        <begin position="1176"/>
        <end position="1185"/>
    </location>
</feature>
<dbReference type="Pfam" id="PF12157">
    <property type="entry name" value="DUF3591"/>
    <property type="match status" value="1"/>
</dbReference>
<evidence type="ECO:0000259" key="9">
    <source>
        <dbReference type="PROSITE" id="PS50014"/>
    </source>
</evidence>
<dbReference type="SUPFAM" id="SSF47055">
    <property type="entry name" value="TAF(II)230 TBP-binding fragment"/>
    <property type="match status" value="1"/>
</dbReference>
<dbReference type="CDD" id="cd04369">
    <property type="entry name" value="Bromodomain"/>
    <property type="match status" value="1"/>
</dbReference>
<dbReference type="EMBL" id="HBHW01042838">
    <property type="protein sequence ID" value="CAE0065079.1"/>
    <property type="molecule type" value="Transcribed_RNA"/>
</dbReference>
<feature type="region of interest" description="Disordered" evidence="8">
    <location>
        <begin position="1222"/>
        <end position="1241"/>
    </location>
</feature>
<feature type="compositionally biased region" description="Basic and acidic residues" evidence="8">
    <location>
        <begin position="371"/>
        <end position="388"/>
    </location>
</feature>
<keyword evidence="5" id="KW-0539">Nucleus</keyword>
<dbReference type="InterPro" id="IPR040240">
    <property type="entry name" value="TAF1"/>
</dbReference>
<evidence type="ECO:0000256" key="4">
    <source>
        <dbReference type="ARBA" id="ARBA00023163"/>
    </source>
</evidence>
<feature type="region of interest" description="Disordered" evidence="8">
    <location>
        <begin position="1020"/>
        <end position="1040"/>
    </location>
</feature>
<feature type="compositionally biased region" description="Acidic residues" evidence="8">
    <location>
        <begin position="130"/>
        <end position="142"/>
    </location>
</feature>
<dbReference type="GO" id="GO:0004402">
    <property type="term" value="F:histone acetyltransferase activity"/>
    <property type="evidence" value="ECO:0007669"/>
    <property type="project" value="InterPro"/>
</dbReference>
<evidence type="ECO:0000256" key="1">
    <source>
        <dbReference type="ARBA" id="ARBA00004123"/>
    </source>
</evidence>
<feature type="region of interest" description="Disordered" evidence="8">
    <location>
        <begin position="1175"/>
        <end position="1196"/>
    </location>
</feature>
<dbReference type="GO" id="GO:0051123">
    <property type="term" value="P:RNA polymerase II preinitiation complex assembly"/>
    <property type="evidence" value="ECO:0007669"/>
    <property type="project" value="TreeGrafter"/>
</dbReference>
<feature type="domain" description="Bromo" evidence="9">
    <location>
        <begin position="1337"/>
        <end position="1413"/>
    </location>
</feature>
<dbReference type="PROSITE" id="PS50014">
    <property type="entry name" value="BROMODOMAIN_2"/>
    <property type="match status" value="1"/>
</dbReference>
<feature type="region of interest" description="Disordered" evidence="8">
    <location>
        <begin position="214"/>
        <end position="292"/>
    </location>
</feature>
<comment type="subcellular location">
    <subcellularLocation>
        <location evidence="1">Nucleus</location>
    </subcellularLocation>
</comment>
<dbReference type="GO" id="GO:0017025">
    <property type="term" value="F:TBP-class protein binding"/>
    <property type="evidence" value="ECO:0007669"/>
    <property type="project" value="InterPro"/>
</dbReference>
<feature type="compositionally biased region" description="Low complexity" evidence="8">
    <location>
        <begin position="148"/>
        <end position="157"/>
    </location>
</feature>
<feature type="region of interest" description="Disordered" evidence="8">
    <location>
        <begin position="116"/>
        <end position="190"/>
    </location>
</feature>
<feature type="region of interest" description="Disordered" evidence="8">
    <location>
        <begin position="1083"/>
        <end position="1132"/>
    </location>
</feature>
<feature type="compositionally biased region" description="Acidic residues" evidence="8">
    <location>
        <begin position="338"/>
        <end position="354"/>
    </location>
</feature>
<feature type="region of interest" description="Disordered" evidence="8">
    <location>
        <begin position="1444"/>
        <end position="1503"/>
    </location>
</feature>
<feature type="region of interest" description="Disordered" evidence="8">
    <location>
        <begin position="1259"/>
        <end position="1291"/>
    </location>
</feature>
<dbReference type="SUPFAM" id="SSF47370">
    <property type="entry name" value="Bromodomain"/>
    <property type="match status" value="1"/>
</dbReference>
<evidence type="ECO:0000256" key="5">
    <source>
        <dbReference type="ARBA" id="ARBA00023242"/>
    </source>
</evidence>
<dbReference type="InterPro" id="IPR036741">
    <property type="entry name" value="TAFII-230_TBP-bd_sf"/>
</dbReference>
<dbReference type="EMBL" id="HBHW01042843">
    <property type="protein sequence ID" value="CAE0065084.1"/>
    <property type="molecule type" value="Transcribed_RNA"/>
</dbReference>
<feature type="compositionally biased region" description="Basic and acidic residues" evidence="8">
    <location>
        <begin position="116"/>
        <end position="129"/>
    </location>
</feature>
<dbReference type="PANTHER" id="PTHR13900">
    <property type="entry name" value="TRANSCRIPTION INITIATION FACTOR TFIID"/>
    <property type="match status" value="1"/>
</dbReference>
<dbReference type="Gene3D" id="1.20.920.10">
    <property type="entry name" value="Bromodomain-like"/>
    <property type="match status" value="1"/>
</dbReference>
<evidence type="ECO:0000256" key="6">
    <source>
        <dbReference type="ARBA" id="ARBA00040102"/>
    </source>
</evidence>
<feature type="compositionally biased region" description="Polar residues" evidence="8">
    <location>
        <begin position="1227"/>
        <end position="1239"/>
    </location>
</feature>
<keyword evidence="3 7" id="KW-0103">Bromodomain</keyword>
<dbReference type="Gene3D" id="1.10.1100.10">
    <property type="entry name" value="TAFII-230 TBP-binding domain"/>
    <property type="match status" value="1"/>
</dbReference>
<dbReference type="EMBL" id="HBHW01042852">
    <property type="protein sequence ID" value="CAE0065093.1"/>
    <property type="molecule type" value="Transcribed_RNA"/>
</dbReference>
<accession>A0A7S3A8K6</accession>
<evidence type="ECO:0000256" key="2">
    <source>
        <dbReference type="ARBA" id="ARBA00023015"/>
    </source>
</evidence>
<evidence type="ECO:0000313" key="12">
    <source>
        <dbReference type="EMBL" id="CAE0065093.1"/>
    </source>
</evidence>
<evidence type="ECO:0000256" key="7">
    <source>
        <dbReference type="PROSITE-ProRule" id="PRU00035"/>
    </source>
</evidence>
<organism evidence="10">
    <name type="scientific">Rhodosorus marinus</name>
    <dbReference type="NCBI Taxonomy" id="101924"/>
    <lineage>
        <taxon>Eukaryota</taxon>
        <taxon>Rhodophyta</taxon>
        <taxon>Stylonematophyceae</taxon>
        <taxon>Stylonematales</taxon>
        <taxon>Stylonemataceae</taxon>
        <taxon>Rhodosorus</taxon>
    </lineage>
</organism>
<gene>
    <name evidence="10" type="ORF">RMAR00112_LOCUS33151</name>
    <name evidence="11" type="ORF">RMAR00112_LOCUS33156</name>
    <name evidence="12" type="ORF">RMAR00112_LOCUS33165</name>
</gene>
<dbReference type="Pfam" id="PF00439">
    <property type="entry name" value="Bromodomain"/>
    <property type="match status" value="1"/>
</dbReference>
<dbReference type="Pfam" id="PF09247">
    <property type="entry name" value="TBP-binding"/>
    <property type="match status" value="1"/>
</dbReference>
<sequence length="1503" mass="166883">MEEDEEHRGDKFEAAAANFLFGNIDEKGRLEGADYLEVEAKEHLSSVGLTLAGGNEELQTVATNITKANAEEQDDYDEEEDEVVAHAADAVDYADVGDDELSDEFEQEDKQRLIRIALEKSQKAEKPAAEEDEDYDDEEPESEDVKSKPAPMVVVKPVAPPALPLAGEDKSAAPTEQLPPKQPKAPVQKIDPNDILRFTRLFLLPQAQVPKVPKRQRLGVNPKVTPAEQQSVEDDAEELNALPRSPKEDPIQVFLQNDTKGLNEDEEFTQMDSMSGDEQQETDSGRPLKLAPRKLTDVQKALAETSSLLVQYPWEEKIHWSDDSEELSNPPPPKAQDADDDLEWEEDDVWIDSNEDMKGGANGDNNLPGVNKDRSTPMEVEEASKEAGDLAPGIGHSRPDEKVKHVGNTKSDQESGDAKSHVKFTFDGNEDSSGVVSKAFAVNKDLEADEWMQAIQWASESEQETAVADAVRSLSKLWLDLNDRNLSLEPVDDDENGQQLGLMNGTAGNRHWGEGAIDPFNISNDKYYFYGNTVRGRRVDRQSVLRGLHHAPPCVKARTSDSVPSDEYLTNFHRPMFIPSRYNHAYPLNTMRRKRPKGGMMQIAGQVPKKRSDLSSAAKDAFRVYLFEYALERLPATIPLTGMASRIITYARRKKRATADGPNPSEHSTGLNAPKTDIMYLAKDDAPPLYAGDLPPDGTPISIVESTLYAAPCQSASPASTDFLVVVKDNQYYVREIDEVVAIGATEPRFEVMAPNTDRFKKYAHDNVLLWILREFERKKRKGIEPVGLKRPELAAAFTRRRTYPQTSLPKILKEVSIFEGGTYIMSEPAKGFPAMEADKLRTITPEETCAFEAMEAGWEALIRLGITIFTHPTSQGNILAVSEKTGLNMGRPVAEFIRQQLVQTPWYRSSQMIDAMKSYRTQLNSALTRARAANDLSEGGSAAESRLAQMSSEDCFNLLTSFYKVPQKKIPADLEGRRDLLRVQPMKRGKGSTPEEVDFPAIVQDVIARHRTAYSKAATAAAASSTGDKASGGTQGSESYGLRVIPLETQLKAFAGNFSDIHADDEKSRLRYYDATSFSKLASEKPKKKEPAPHVEKPHTEKPAFNSQRKGHANEKGGEAKEQSKPTATKKIKKFKVTKKVKNAQGEEITEVRYVTEPAEIERIRNQQALRAKKLKGEHGKAKGETGGQALEEEKKSANPLKISIGLQKISKATKAGKSVMKGSANAVQPSKGVTTDSQGKKVKIKIDRKFIEEAEEAAAKRRQRTQYGDEAEFTPRKVPRNRSDKTRRTRNGMVILNEILAQVEREVRNAQGYIAETEPNLVIKLVDPEEPVPHGAKNLATPQDTGLDFTTPVKNVPAYGAVVKEQMYLNLMRIRCTQPPYYYKSSDMFLSDMKLMVENAEKFNTTAETQWVIQHAQLMLRVAENKVDELKPQILEAEELVRKEEVSSTKDEGSIKSSPKTSPKTKAELVPSPLPSPEPMDVKAEPAEVGSTGFASNFQLN</sequence>
<name>A0A7S3A8K6_9RHOD</name>
<dbReference type="InterPro" id="IPR036427">
    <property type="entry name" value="Bromodomain-like_sf"/>
</dbReference>
<evidence type="ECO:0000256" key="3">
    <source>
        <dbReference type="ARBA" id="ARBA00023117"/>
    </source>
</evidence>
<dbReference type="InterPro" id="IPR022591">
    <property type="entry name" value="TAF1_HAT_dom"/>
</dbReference>
<keyword evidence="4" id="KW-0804">Transcription</keyword>
<evidence type="ECO:0000313" key="11">
    <source>
        <dbReference type="EMBL" id="CAE0065084.1"/>
    </source>
</evidence>
<feature type="compositionally biased region" description="Basic and acidic residues" evidence="8">
    <location>
        <begin position="1444"/>
        <end position="1456"/>
    </location>
</feature>
<feature type="compositionally biased region" description="Basic and acidic residues" evidence="8">
    <location>
        <begin position="1113"/>
        <end position="1125"/>
    </location>
</feature>
<proteinExistence type="predicted"/>
<feature type="compositionally biased region" description="Low complexity" evidence="8">
    <location>
        <begin position="1457"/>
        <end position="1473"/>
    </location>
</feature>
<protein>
    <recommendedName>
        <fullName evidence="6">Transcription initiation factor TFIID subunit 1</fullName>
    </recommendedName>
</protein>
<feature type="compositionally biased region" description="Low complexity" evidence="8">
    <location>
        <begin position="1020"/>
        <end position="1033"/>
    </location>
</feature>
<keyword evidence="2" id="KW-0805">Transcription regulation</keyword>
<dbReference type="PANTHER" id="PTHR13900:SF0">
    <property type="entry name" value="TRANSCRIPTION INITIATION FACTOR TFIID SUBUNIT 1"/>
    <property type="match status" value="1"/>
</dbReference>
<reference evidence="10" key="1">
    <citation type="submission" date="2021-01" db="EMBL/GenBank/DDBJ databases">
        <authorList>
            <person name="Corre E."/>
            <person name="Pelletier E."/>
            <person name="Niang G."/>
            <person name="Scheremetjew M."/>
            <person name="Finn R."/>
            <person name="Kale V."/>
            <person name="Holt S."/>
            <person name="Cochrane G."/>
            <person name="Meng A."/>
            <person name="Brown T."/>
            <person name="Cohen L."/>
        </authorList>
    </citation>
    <scope>NUCLEOTIDE SEQUENCE</scope>
    <source>
        <strain evidence="10">CCMP 769</strain>
    </source>
</reference>
<dbReference type="GO" id="GO:0005669">
    <property type="term" value="C:transcription factor TFIID complex"/>
    <property type="evidence" value="ECO:0007669"/>
    <property type="project" value="InterPro"/>
</dbReference>
<dbReference type="InterPro" id="IPR001487">
    <property type="entry name" value="Bromodomain"/>
</dbReference>
<feature type="region of interest" description="Disordered" evidence="8">
    <location>
        <begin position="320"/>
        <end position="419"/>
    </location>
</feature>
<feature type="compositionally biased region" description="Basic and acidic residues" evidence="8">
    <location>
        <begin position="1083"/>
        <end position="1103"/>
    </location>
</feature>
<evidence type="ECO:0000313" key="10">
    <source>
        <dbReference type="EMBL" id="CAE0065079.1"/>
    </source>
</evidence>
<dbReference type="SMART" id="SM00297">
    <property type="entry name" value="BROMO"/>
    <property type="match status" value="1"/>
</dbReference>
<dbReference type="GO" id="GO:0016251">
    <property type="term" value="F:RNA polymerase II general transcription initiation factor activity"/>
    <property type="evidence" value="ECO:0007669"/>
    <property type="project" value="InterPro"/>
</dbReference>